<keyword evidence="6" id="KW-0408">Iron</keyword>
<dbReference type="Pfam" id="PF00593">
    <property type="entry name" value="TonB_dep_Rec_b-barrel"/>
    <property type="match status" value="1"/>
</dbReference>
<dbReference type="PANTHER" id="PTHR32552">
    <property type="entry name" value="FERRICHROME IRON RECEPTOR-RELATED"/>
    <property type="match status" value="1"/>
</dbReference>
<comment type="caution">
    <text evidence="12">The sequence shown here is derived from an EMBL/GenBank/DDBJ whole genome shotgun (WGS) entry which is preliminary data.</text>
</comment>
<dbReference type="InterPro" id="IPR000531">
    <property type="entry name" value="Beta-barrel_TonB"/>
</dbReference>
<name>A0A9X3BHD1_9BACT</name>
<reference evidence="12" key="1">
    <citation type="submission" date="2022-09" db="EMBL/GenBank/DDBJ databases">
        <authorList>
            <person name="Yuan C."/>
            <person name="Ke Z."/>
        </authorList>
    </citation>
    <scope>NUCLEOTIDE SEQUENCE</scope>
    <source>
        <strain evidence="12">LB-8</strain>
    </source>
</reference>
<comment type="subcellular location">
    <subcellularLocation>
        <location evidence="1">Cell outer membrane</location>
        <topology evidence="1">Multi-pass membrane protein</topology>
    </subcellularLocation>
</comment>
<keyword evidence="8" id="KW-0798">TonB box</keyword>
<reference evidence="12" key="2">
    <citation type="submission" date="2023-04" db="EMBL/GenBank/DDBJ databases">
        <title>Paracnuella aquatica gen. nov., sp. nov., a member of the family Chitinophagaceae isolated from a hot spring.</title>
        <authorList>
            <person name="Wang C."/>
        </authorList>
    </citation>
    <scope>NUCLEOTIDE SEQUENCE</scope>
    <source>
        <strain evidence="12">LB-8</strain>
    </source>
</reference>
<dbReference type="EMBL" id="JAOTIF010000005">
    <property type="protein sequence ID" value="MCU7549382.1"/>
    <property type="molecule type" value="Genomic_DNA"/>
</dbReference>
<dbReference type="Gene3D" id="2.40.170.20">
    <property type="entry name" value="TonB-dependent receptor, beta-barrel domain"/>
    <property type="match status" value="1"/>
</dbReference>
<evidence type="ECO:0000313" key="13">
    <source>
        <dbReference type="Proteomes" id="UP001155483"/>
    </source>
</evidence>
<keyword evidence="3" id="KW-1134">Transmembrane beta strand</keyword>
<dbReference type="InterPro" id="IPR039426">
    <property type="entry name" value="TonB-dep_rcpt-like"/>
</dbReference>
<keyword evidence="7" id="KW-0406">Ion transport</keyword>
<evidence type="ECO:0000256" key="2">
    <source>
        <dbReference type="ARBA" id="ARBA00022448"/>
    </source>
</evidence>
<proteinExistence type="predicted"/>
<evidence type="ECO:0000256" key="10">
    <source>
        <dbReference type="ARBA" id="ARBA00023237"/>
    </source>
</evidence>
<dbReference type="InterPro" id="IPR036942">
    <property type="entry name" value="Beta-barrel_TonB_sf"/>
</dbReference>
<dbReference type="GO" id="GO:0009279">
    <property type="term" value="C:cell outer membrane"/>
    <property type="evidence" value="ECO:0007669"/>
    <property type="project" value="UniProtKB-SubCell"/>
</dbReference>
<protein>
    <submittedName>
        <fullName evidence="12">TonB-dependent receptor</fullName>
    </submittedName>
</protein>
<keyword evidence="2" id="KW-0813">Transport</keyword>
<keyword evidence="12" id="KW-0675">Receptor</keyword>
<evidence type="ECO:0000256" key="7">
    <source>
        <dbReference type="ARBA" id="ARBA00023065"/>
    </source>
</evidence>
<dbReference type="SUPFAM" id="SSF56935">
    <property type="entry name" value="Porins"/>
    <property type="match status" value="1"/>
</dbReference>
<evidence type="ECO:0000313" key="12">
    <source>
        <dbReference type="EMBL" id="MCU7549382.1"/>
    </source>
</evidence>
<keyword evidence="10" id="KW-0998">Cell outer membrane</keyword>
<dbReference type="AlphaFoldDB" id="A0A9X3BHD1"/>
<evidence type="ECO:0000256" key="5">
    <source>
        <dbReference type="ARBA" id="ARBA00022692"/>
    </source>
</evidence>
<keyword evidence="13" id="KW-1185">Reference proteome</keyword>
<evidence type="ECO:0000256" key="3">
    <source>
        <dbReference type="ARBA" id="ARBA00022452"/>
    </source>
</evidence>
<evidence type="ECO:0000256" key="6">
    <source>
        <dbReference type="ARBA" id="ARBA00023004"/>
    </source>
</evidence>
<dbReference type="RefSeq" id="WP_279296822.1">
    <property type="nucleotide sequence ID" value="NZ_JAOTIF010000005.1"/>
</dbReference>
<feature type="domain" description="TonB-dependent receptor-like beta-barrel" evidence="11">
    <location>
        <begin position="46"/>
        <end position="450"/>
    </location>
</feature>
<evidence type="ECO:0000259" key="11">
    <source>
        <dbReference type="Pfam" id="PF00593"/>
    </source>
</evidence>
<keyword evidence="5" id="KW-0812">Transmembrane</keyword>
<organism evidence="12 13">
    <name type="scientific">Paraflavisolibacter caeni</name>
    <dbReference type="NCBI Taxonomy" id="2982496"/>
    <lineage>
        <taxon>Bacteria</taxon>
        <taxon>Pseudomonadati</taxon>
        <taxon>Bacteroidota</taxon>
        <taxon>Chitinophagia</taxon>
        <taxon>Chitinophagales</taxon>
        <taxon>Chitinophagaceae</taxon>
        <taxon>Paraflavisolibacter</taxon>
    </lineage>
</organism>
<dbReference type="GO" id="GO:0006826">
    <property type="term" value="P:iron ion transport"/>
    <property type="evidence" value="ECO:0007669"/>
    <property type="project" value="UniProtKB-KW"/>
</dbReference>
<keyword evidence="4" id="KW-0410">Iron transport</keyword>
<evidence type="ECO:0000256" key="1">
    <source>
        <dbReference type="ARBA" id="ARBA00004571"/>
    </source>
</evidence>
<accession>A0A9X3BHD1</accession>
<sequence>MIKPKRDRRNQSLYFAGEGSFTKGYFDSPQDFSRFNGTLKYHGSINNTSTLSATLTAFTSRWNATGQIPDRAVESGMIGFYGAIDNTEGGKTSRHNANIELQSNLDNGAVWRNQLYYSKYRFELYSNFTFFKEDPVNGDQVRQKETRDIVGYNGSYQKEYFLGNISTETNAGVLVRYDAVNNIELTRTKNRTINTNELMMGDVNELNTAAYWAQRFSISKRLDITGALRADYFTNCYNDHLASAVLTSHSTIISPKLNINYRVNDNIQLYLYNGKGFHRNDTRVAVQQDGKNVVPPAYGTDLGGIFKLGKKLVFQSALWYLWLDQEFVYVGDEGVVEAGGQTRRFGLDISARYEVIKNLFADMDVSLANARALNIPKGENYLPLAPRFTSVGGLIYRKENGWNGSLRYRFMDDRPANENNSVNAKGYFVVDAAINYTKKKWEAGLAIQNLLNTKWKETQFNTESRLQNEPASVSGIHFTPGTPFFARASFTLLF</sequence>
<dbReference type="PANTHER" id="PTHR32552:SF81">
    <property type="entry name" value="TONB-DEPENDENT OUTER MEMBRANE RECEPTOR"/>
    <property type="match status" value="1"/>
</dbReference>
<keyword evidence="9" id="KW-0472">Membrane</keyword>
<gene>
    <name evidence="12" type="ORF">OCK74_09670</name>
</gene>
<evidence type="ECO:0000256" key="9">
    <source>
        <dbReference type="ARBA" id="ARBA00023136"/>
    </source>
</evidence>
<evidence type="ECO:0000256" key="8">
    <source>
        <dbReference type="ARBA" id="ARBA00023077"/>
    </source>
</evidence>
<evidence type="ECO:0000256" key="4">
    <source>
        <dbReference type="ARBA" id="ARBA00022496"/>
    </source>
</evidence>
<dbReference type="Proteomes" id="UP001155483">
    <property type="component" value="Unassembled WGS sequence"/>
</dbReference>